<proteinExistence type="predicted"/>
<evidence type="ECO:0000313" key="3">
    <source>
        <dbReference type="Proteomes" id="UP000483820"/>
    </source>
</evidence>
<organism evidence="2 3">
    <name type="scientific">Caenorhabditis remanei</name>
    <name type="common">Caenorhabditis vulgaris</name>
    <dbReference type="NCBI Taxonomy" id="31234"/>
    <lineage>
        <taxon>Eukaryota</taxon>
        <taxon>Metazoa</taxon>
        <taxon>Ecdysozoa</taxon>
        <taxon>Nematoda</taxon>
        <taxon>Chromadorea</taxon>
        <taxon>Rhabditida</taxon>
        <taxon>Rhabditina</taxon>
        <taxon>Rhabditomorpha</taxon>
        <taxon>Rhabditoidea</taxon>
        <taxon>Rhabditidae</taxon>
        <taxon>Peloderinae</taxon>
        <taxon>Caenorhabditis</taxon>
    </lineage>
</organism>
<evidence type="ECO:0000256" key="1">
    <source>
        <dbReference type="SAM" id="MobiDB-lite"/>
    </source>
</evidence>
<dbReference type="GeneID" id="9801518"/>
<feature type="compositionally biased region" description="Low complexity" evidence="1">
    <location>
        <begin position="15"/>
        <end position="36"/>
    </location>
</feature>
<dbReference type="KEGG" id="crq:GCK72_025178"/>
<gene>
    <name evidence="2" type="ORF">GCK72_025178</name>
</gene>
<sequence length="128" mass="14029">MYEVDGPECSKRYCSLSPSSDTSSDTSSDSSSDSSSAGSPVNEPVKGKEFYEGKNGIIKLREKIISIVDPTPRTIHQYALAALRKPGTFFVQTKSELLGPFFITPSPKDIPKGELVMIYEVIRVAEYS</sequence>
<dbReference type="CTD" id="9801518"/>
<reference evidence="2 3" key="1">
    <citation type="submission" date="2019-12" db="EMBL/GenBank/DDBJ databases">
        <title>Chromosome-level assembly of the Caenorhabditis remanei genome.</title>
        <authorList>
            <person name="Teterina A.A."/>
            <person name="Willis J.H."/>
            <person name="Phillips P.C."/>
        </authorList>
    </citation>
    <scope>NUCLEOTIDE SEQUENCE [LARGE SCALE GENOMIC DNA]</scope>
    <source>
        <strain evidence="2 3">PX506</strain>
        <tissue evidence="2">Whole organism</tissue>
    </source>
</reference>
<dbReference type="RefSeq" id="XP_053579791.1">
    <property type="nucleotide sequence ID" value="XM_053736225.1"/>
</dbReference>
<protein>
    <submittedName>
        <fullName evidence="2">Uncharacterized protein</fullName>
    </submittedName>
</protein>
<name>A0A6A5G1S2_CAERE</name>
<accession>A0A6A5G1S2</accession>
<comment type="caution">
    <text evidence="2">The sequence shown here is derived from an EMBL/GenBank/DDBJ whole genome shotgun (WGS) entry which is preliminary data.</text>
</comment>
<evidence type="ECO:0000313" key="2">
    <source>
        <dbReference type="EMBL" id="KAF1748711.1"/>
    </source>
</evidence>
<dbReference type="AlphaFoldDB" id="A0A6A5G1S2"/>
<dbReference type="Proteomes" id="UP000483820">
    <property type="component" value="Chromosome X"/>
</dbReference>
<dbReference type="EMBL" id="WUAV01000006">
    <property type="protein sequence ID" value="KAF1748711.1"/>
    <property type="molecule type" value="Genomic_DNA"/>
</dbReference>
<feature type="region of interest" description="Disordered" evidence="1">
    <location>
        <begin position="1"/>
        <end position="47"/>
    </location>
</feature>